<gene>
    <name evidence="1" type="ORF">A2310_05005</name>
</gene>
<dbReference type="AlphaFoldDB" id="A0A1F4SP03"/>
<proteinExistence type="predicted"/>
<sequence length="333" mass="38612">MPNKEARDNFLITLANEQIADILSRPGIRKAFNIFQNPAYMKKLPDQEISQIIESLIDINKIIEYIIKVSNVEKQLLKEEEKKANGLAIRSQIYESNPLFRIIVAKIESLSLRIEKKPLEFVLFMDNLSPTQRLEFMRIIDEFIGYKDGEESPVRKKLQKTIDNRNLLAVGKRQGYKPQVMEVYLVDGKDLPKDALVGPSDQAGQKGHAIKHNKPIDKSRAPYRIKVETMIDLTLRYSASNQWTPALAREVRRLNRDGRYSVEFVDNYPMFLNNYPDSQRTYEDPCLRLRNLIGAGFRFDESTGTNTEEEKVPLDIYLILQDIMRSHYRGLCI</sequence>
<organism evidence="1 2">
    <name type="scientific">candidate division WOR-1 bacterium RIFOXYB2_FULL_37_13</name>
    <dbReference type="NCBI Taxonomy" id="1802579"/>
    <lineage>
        <taxon>Bacteria</taxon>
        <taxon>Bacillati</taxon>
        <taxon>Saganbacteria</taxon>
    </lineage>
</organism>
<evidence type="ECO:0000313" key="1">
    <source>
        <dbReference type="EMBL" id="OGC22178.1"/>
    </source>
</evidence>
<accession>A0A1F4SP03</accession>
<dbReference type="CDD" id="cd04508">
    <property type="entry name" value="Tudor_SF"/>
    <property type="match status" value="1"/>
</dbReference>
<name>A0A1F4SP03_UNCSA</name>
<dbReference type="Proteomes" id="UP000178417">
    <property type="component" value="Unassembled WGS sequence"/>
</dbReference>
<evidence type="ECO:0000313" key="2">
    <source>
        <dbReference type="Proteomes" id="UP000178417"/>
    </source>
</evidence>
<protein>
    <submittedName>
        <fullName evidence="1">Uncharacterized protein</fullName>
    </submittedName>
</protein>
<dbReference type="EMBL" id="MEUB01000031">
    <property type="protein sequence ID" value="OGC22178.1"/>
    <property type="molecule type" value="Genomic_DNA"/>
</dbReference>
<reference evidence="1 2" key="1">
    <citation type="journal article" date="2016" name="Nat. Commun.">
        <title>Thousands of microbial genomes shed light on interconnected biogeochemical processes in an aquifer system.</title>
        <authorList>
            <person name="Anantharaman K."/>
            <person name="Brown C.T."/>
            <person name="Hug L.A."/>
            <person name="Sharon I."/>
            <person name="Castelle C.J."/>
            <person name="Probst A.J."/>
            <person name="Thomas B.C."/>
            <person name="Singh A."/>
            <person name="Wilkins M.J."/>
            <person name="Karaoz U."/>
            <person name="Brodie E.L."/>
            <person name="Williams K.H."/>
            <person name="Hubbard S.S."/>
            <person name="Banfield J.F."/>
        </authorList>
    </citation>
    <scope>NUCLEOTIDE SEQUENCE [LARGE SCALE GENOMIC DNA]</scope>
</reference>
<comment type="caution">
    <text evidence="1">The sequence shown here is derived from an EMBL/GenBank/DDBJ whole genome shotgun (WGS) entry which is preliminary data.</text>
</comment>